<evidence type="ECO:0000256" key="3">
    <source>
        <dbReference type="ARBA" id="ARBA00022448"/>
    </source>
</evidence>
<dbReference type="EMBL" id="AP024484">
    <property type="protein sequence ID" value="BCS85787.1"/>
    <property type="molecule type" value="Genomic_DNA"/>
</dbReference>
<evidence type="ECO:0000313" key="13">
    <source>
        <dbReference type="Proteomes" id="UP001319045"/>
    </source>
</evidence>
<dbReference type="PANTHER" id="PTHR33446:SF2">
    <property type="entry name" value="PROTEIN TONB"/>
    <property type="match status" value="1"/>
</dbReference>
<dbReference type="RefSeq" id="WP_207153411.1">
    <property type="nucleotide sequence ID" value="NZ_AP024484.1"/>
</dbReference>
<dbReference type="PRINTS" id="PR01374">
    <property type="entry name" value="TONBPROTEIN"/>
</dbReference>
<dbReference type="SUPFAM" id="SSF74653">
    <property type="entry name" value="TolA/TonB C-terminal domain"/>
    <property type="match status" value="1"/>
</dbReference>
<sequence length="273" mass="30601">MRKIDMTSKEWCDIIFEGKNKEYGAYKLRIDSARRNTIVTIVMVAIVALPFLFILLTILFTPKEKYNMDLDQVLSEMKPAENKYKLSAPKLLNVAHKKISKKDGKRTAFTAPVIMLDKDVTSSGLATNGDASKGTESNSVNIPADTTGFANKTTTHNGVNANTDKILFRVIEELPEFPGGATEYMKWLTRNLRYPKSAEEKKIDGKVVVSFIINKNGTISDIKIIKSLDPDCDNEVLRVMKKMPKWKPGTEKGHPVRTEYVIPVVFKGLTTTP</sequence>
<accession>A0ABM7NZ37</accession>
<feature type="transmembrane region" description="Helical" evidence="10">
    <location>
        <begin position="37"/>
        <end position="60"/>
    </location>
</feature>
<keyword evidence="6 10" id="KW-0812">Transmembrane</keyword>
<evidence type="ECO:0000256" key="7">
    <source>
        <dbReference type="ARBA" id="ARBA00022927"/>
    </source>
</evidence>
<evidence type="ECO:0000256" key="2">
    <source>
        <dbReference type="ARBA" id="ARBA00006555"/>
    </source>
</evidence>
<evidence type="ECO:0000256" key="9">
    <source>
        <dbReference type="ARBA" id="ARBA00023136"/>
    </source>
</evidence>
<organism evidence="12 13">
    <name type="scientific">Prevotella herbatica</name>
    <dbReference type="NCBI Taxonomy" id="2801997"/>
    <lineage>
        <taxon>Bacteria</taxon>
        <taxon>Pseudomonadati</taxon>
        <taxon>Bacteroidota</taxon>
        <taxon>Bacteroidia</taxon>
        <taxon>Bacteroidales</taxon>
        <taxon>Prevotellaceae</taxon>
        <taxon>Prevotella</taxon>
    </lineage>
</organism>
<name>A0ABM7NZ37_9BACT</name>
<evidence type="ECO:0000256" key="4">
    <source>
        <dbReference type="ARBA" id="ARBA00022475"/>
    </source>
</evidence>
<gene>
    <name evidence="12" type="ORF">prwr041_16800</name>
</gene>
<evidence type="ECO:0000259" key="11">
    <source>
        <dbReference type="PROSITE" id="PS52015"/>
    </source>
</evidence>
<dbReference type="InterPro" id="IPR037682">
    <property type="entry name" value="TonB_C"/>
</dbReference>
<comment type="similarity">
    <text evidence="2">Belongs to the TonB family.</text>
</comment>
<dbReference type="Gene3D" id="3.30.1150.10">
    <property type="match status" value="1"/>
</dbReference>
<dbReference type="Proteomes" id="UP001319045">
    <property type="component" value="Chromosome"/>
</dbReference>
<comment type="subcellular location">
    <subcellularLocation>
        <location evidence="1">Cell inner membrane</location>
        <topology evidence="1">Single-pass membrane protein</topology>
        <orientation evidence="1">Periplasmic side</orientation>
    </subcellularLocation>
</comment>
<feature type="domain" description="TonB C-terminal" evidence="11">
    <location>
        <begin position="179"/>
        <end position="273"/>
    </location>
</feature>
<dbReference type="PANTHER" id="PTHR33446">
    <property type="entry name" value="PROTEIN TONB-RELATED"/>
    <property type="match status" value="1"/>
</dbReference>
<keyword evidence="7" id="KW-0653">Protein transport</keyword>
<keyword evidence="8 10" id="KW-1133">Transmembrane helix</keyword>
<keyword evidence="9 10" id="KW-0472">Membrane</keyword>
<keyword evidence="3" id="KW-0813">Transport</keyword>
<dbReference type="InterPro" id="IPR051045">
    <property type="entry name" value="TonB-dependent_transducer"/>
</dbReference>
<dbReference type="Pfam" id="PF03544">
    <property type="entry name" value="TonB_C"/>
    <property type="match status" value="1"/>
</dbReference>
<evidence type="ECO:0000256" key="5">
    <source>
        <dbReference type="ARBA" id="ARBA00022519"/>
    </source>
</evidence>
<keyword evidence="4" id="KW-1003">Cell membrane</keyword>
<evidence type="ECO:0000256" key="1">
    <source>
        <dbReference type="ARBA" id="ARBA00004383"/>
    </source>
</evidence>
<keyword evidence="5" id="KW-0997">Cell inner membrane</keyword>
<evidence type="ECO:0000313" key="12">
    <source>
        <dbReference type="EMBL" id="BCS85787.1"/>
    </source>
</evidence>
<dbReference type="InterPro" id="IPR003538">
    <property type="entry name" value="TonB"/>
</dbReference>
<evidence type="ECO:0000256" key="6">
    <source>
        <dbReference type="ARBA" id="ARBA00022692"/>
    </source>
</evidence>
<dbReference type="NCBIfam" id="TIGR01352">
    <property type="entry name" value="tonB_Cterm"/>
    <property type="match status" value="1"/>
</dbReference>
<evidence type="ECO:0000256" key="10">
    <source>
        <dbReference type="SAM" id="Phobius"/>
    </source>
</evidence>
<keyword evidence="13" id="KW-1185">Reference proteome</keyword>
<dbReference type="PROSITE" id="PS52015">
    <property type="entry name" value="TONB_CTD"/>
    <property type="match status" value="1"/>
</dbReference>
<evidence type="ECO:0000256" key="8">
    <source>
        <dbReference type="ARBA" id="ARBA00022989"/>
    </source>
</evidence>
<dbReference type="InterPro" id="IPR006260">
    <property type="entry name" value="TonB/TolA_C"/>
</dbReference>
<reference evidence="12 13" key="1">
    <citation type="journal article" date="2022" name="Int. J. Syst. Evol. Microbiol.">
        <title>Prevotella herbatica sp. nov., a plant polysaccharide-decomposing anaerobic bacterium isolated from a methanogenic reactor.</title>
        <authorList>
            <person name="Uek A."/>
            <person name="Tonouchi A."/>
            <person name="Kaku N."/>
            <person name="Ueki K."/>
        </authorList>
    </citation>
    <scope>NUCLEOTIDE SEQUENCE [LARGE SCALE GENOMIC DNA]</scope>
    <source>
        <strain evidence="12 13">WR041</strain>
    </source>
</reference>
<protein>
    <submittedName>
        <fullName evidence="12">Cell envelope biogenesis protein TonB</fullName>
    </submittedName>
</protein>
<proteinExistence type="inferred from homology"/>